<protein>
    <submittedName>
        <fullName evidence="1">Uncharacterized protein</fullName>
    </submittedName>
</protein>
<keyword evidence="2" id="KW-1185">Reference proteome</keyword>
<dbReference type="OrthoDB" id="1262286at2"/>
<proteinExistence type="predicted"/>
<gene>
    <name evidence="1" type="ORF">SAMN05216474_2488</name>
</gene>
<accession>A0A1I7B2P0</accession>
<name>A0A1I7B2P0_9FLAO</name>
<dbReference type="RefSeq" id="WP_090250600.1">
    <property type="nucleotide sequence ID" value="NZ_FPAS01000004.1"/>
</dbReference>
<organism evidence="1 2">
    <name type="scientific">Lishizhenia tianjinensis</name>
    <dbReference type="NCBI Taxonomy" id="477690"/>
    <lineage>
        <taxon>Bacteria</taxon>
        <taxon>Pseudomonadati</taxon>
        <taxon>Bacteroidota</taxon>
        <taxon>Flavobacteriia</taxon>
        <taxon>Flavobacteriales</taxon>
        <taxon>Crocinitomicaceae</taxon>
        <taxon>Lishizhenia</taxon>
    </lineage>
</organism>
<dbReference type="AlphaFoldDB" id="A0A1I7B2P0"/>
<dbReference type="Proteomes" id="UP000236454">
    <property type="component" value="Unassembled WGS sequence"/>
</dbReference>
<reference evidence="1 2" key="1">
    <citation type="submission" date="2016-10" db="EMBL/GenBank/DDBJ databases">
        <authorList>
            <person name="de Groot N.N."/>
        </authorList>
    </citation>
    <scope>NUCLEOTIDE SEQUENCE [LARGE SCALE GENOMIC DNA]</scope>
    <source>
        <strain evidence="1 2">CGMCC 1.7005</strain>
    </source>
</reference>
<dbReference type="EMBL" id="FPAS01000004">
    <property type="protein sequence ID" value="SFT81374.1"/>
    <property type="molecule type" value="Genomic_DNA"/>
</dbReference>
<dbReference type="STRING" id="477690.SAMN05216474_2488"/>
<evidence type="ECO:0000313" key="2">
    <source>
        <dbReference type="Proteomes" id="UP000236454"/>
    </source>
</evidence>
<evidence type="ECO:0000313" key="1">
    <source>
        <dbReference type="EMBL" id="SFT81374.1"/>
    </source>
</evidence>
<sequence>MKSKLSSQPKLDKTFIFPYSTDKLKKRDEIWSNLQKGLLLEDVRTLIHWETPFNQLDKYKEKRRDSGDRTEWYFGKHKILDGYESHLEAMMWMNLPWTNPLTQISDNIGTDSDGNKNFLDLKNRITDLLGEPTRVDLEKFGSFDLGVIEWINGRVIISLVGIEHFNCRYSLNIGLTEDKNKEYLNKTIEDLKAQGLTEEELGK</sequence>